<accession>A0A7Z1AVD7</accession>
<organism evidence="6 7">
    <name type="scientific">Actinophytocola xinjiangensis</name>
    <dbReference type="NCBI Taxonomy" id="485602"/>
    <lineage>
        <taxon>Bacteria</taxon>
        <taxon>Bacillati</taxon>
        <taxon>Actinomycetota</taxon>
        <taxon>Actinomycetes</taxon>
        <taxon>Pseudonocardiales</taxon>
        <taxon>Pseudonocardiaceae</taxon>
    </lineage>
</organism>
<name>A0A7Z1AVD7_9PSEU</name>
<sequence length="328" mass="35527">MALLAQACLVYLPLLQYGQAWVSRPGFLAGSVLLVLNASAAVPLFVLVVASMGWIQGQLSGSGADIAYTTVSTVITGLVVFGLSRLTKLVNELHAARNELAQLAVAKERLRFARDLHDLLGMSLSAITLKSELTSRLIADHPTKASEELAAILTVSRRALADVRSVASGYHRLSLNEECDSAESVLRTADVEVVLRREYDEMPAKVSTLLATVLREGVTNVLRHSKAERCDIVIAQESHSVRIEMVNDGAAREPGGDPYGTGGSGLRNLSERLAAACGELATEQLDDDRFRLVATIPLLESAPRDGDDLFTASRRPWRFGSRRHDSVR</sequence>
<dbReference type="Pfam" id="PF07730">
    <property type="entry name" value="HisKA_3"/>
    <property type="match status" value="1"/>
</dbReference>
<dbReference type="EMBL" id="MSIF01000020">
    <property type="protein sequence ID" value="OLF06638.1"/>
    <property type="molecule type" value="Genomic_DNA"/>
</dbReference>
<keyword evidence="1" id="KW-0808">Transferase</keyword>
<evidence type="ECO:0000313" key="7">
    <source>
        <dbReference type="Proteomes" id="UP000185696"/>
    </source>
</evidence>
<dbReference type="PANTHER" id="PTHR24421:SF63">
    <property type="entry name" value="SENSOR HISTIDINE KINASE DESK"/>
    <property type="match status" value="1"/>
</dbReference>
<evidence type="ECO:0000313" key="6">
    <source>
        <dbReference type="EMBL" id="OLF06638.1"/>
    </source>
</evidence>
<comment type="caution">
    <text evidence="6">The sequence shown here is derived from an EMBL/GenBank/DDBJ whole genome shotgun (WGS) entry which is preliminary data.</text>
</comment>
<dbReference type="PANTHER" id="PTHR24421">
    <property type="entry name" value="NITRATE/NITRITE SENSOR PROTEIN NARX-RELATED"/>
    <property type="match status" value="1"/>
</dbReference>
<dbReference type="Gene3D" id="1.20.5.1930">
    <property type="match status" value="1"/>
</dbReference>
<dbReference type="Proteomes" id="UP000185696">
    <property type="component" value="Unassembled WGS sequence"/>
</dbReference>
<keyword evidence="4" id="KW-0812">Transmembrane</keyword>
<dbReference type="InterPro" id="IPR011712">
    <property type="entry name" value="Sig_transdc_His_kin_sub3_dim/P"/>
</dbReference>
<dbReference type="Gene3D" id="3.30.565.10">
    <property type="entry name" value="Histidine kinase-like ATPase, C-terminal domain"/>
    <property type="match status" value="1"/>
</dbReference>
<evidence type="ECO:0000259" key="5">
    <source>
        <dbReference type="Pfam" id="PF07730"/>
    </source>
</evidence>
<feature type="transmembrane region" description="Helical" evidence="4">
    <location>
        <begin position="66"/>
        <end position="84"/>
    </location>
</feature>
<dbReference type="InterPro" id="IPR036890">
    <property type="entry name" value="HATPase_C_sf"/>
</dbReference>
<dbReference type="GO" id="GO:0000155">
    <property type="term" value="F:phosphorelay sensor kinase activity"/>
    <property type="evidence" value="ECO:0007669"/>
    <property type="project" value="InterPro"/>
</dbReference>
<keyword evidence="4" id="KW-1133">Transmembrane helix</keyword>
<dbReference type="CDD" id="cd16917">
    <property type="entry name" value="HATPase_UhpB-NarQ-NarX-like"/>
    <property type="match status" value="1"/>
</dbReference>
<keyword evidence="3" id="KW-0902">Two-component regulatory system</keyword>
<protein>
    <recommendedName>
        <fullName evidence="5">Signal transduction histidine kinase subgroup 3 dimerisation and phosphoacceptor domain-containing protein</fullName>
    </recommendedName>
</protein>
<evidence type="ECO:0000256" key="4">
    <source>
        <dbReference type="SAM" id="Phobius"/>
    </source>
</evidence>
<dbReference type="GO" id="GO:0046983">
    <property type="term" value="F:protein dimerization activity"/>
    <property type="evidence" value="ECO:0007669"/>
    <property type="project" value="InterPro"/>
</dbReference>
<keyword evidence="2" id="KW-0418">Kinase</keyword>
<dbReference type="SUPFAM" id="SSF55874">
    <property type="entry name" value="ATPase domain of HSP90 chaperone/DNA topoisomerase II/histidine kinase"/>
    <property type="match status" value="1"/>
</dbReference>
<feature type="domain" description="Signal transduction histidine kinase subgroup 3 dimerisation and phosphoacceptor" evidence="5">
    <location>
        <begin position="108"/>
        <end position="171"/>
    </location>
</feature>
<dbReference type="GO" id="GO:0016020">
    <property type="term" value="C:membrane"/>
    <property type="evidence" value="ECO:0007669"/>
    <property type="project" value="InterPro"/>
</dbReference>
<dbReference type="AlphaFoldDB" id="A0A7Z1AVD7"/>
<reference evidence="6 7" key="1">
    <citation type="submission" date="2016-12" db="EMBL/GenBank/DDBJ databases">
        <title>The draft genome sequence of Actinophytocola xinjiangensis.</title>
        <authorList>
            <person name="Wang W."/>
            <person name="Yuan L."/>
        </authorList>
    </citation>
    <scope>NUCLEOTIDE SEQUENCE [LARGE SCALE GENOMIC DNA]</scope>
    <source>
        <strain evidence="6 7">CGMCC 4.4663</strain>
    </source>
</reference>
<gene>
    <name evidence="6" type="ORF">BLA60_30690</name>
</gene>
<keyword evidence="4" id="KW-0472">Membrane</keyword>
<proteinExistence type="predicted"/>
<dbReference type="InterPro" id="IPR050482">
    <property type="entry name" value="Sensor_HK_TwoCompSys"/>
</dbReference>
<feature type="transmembrane region" description="Helical" evidence="4">
    <location>
        <begin position="30"/>
        <end position="54"/>
    </location>
</feature>
<keyword evidence="7" id="KW-1185">Reference proteome</keyword>
<evidence type="ECO:0000256" key="1">
    <source>
        <dbReference type="ARBA" id="ARBA00022679"/>
    </source>
</evidence>
<evidence type="ECO:0000256" key="2">
    <source>
        <dbReference type="ARBA" id="ARBA00022777"/>
    </source>
</evidence>
<evidence type="ECO:0000256" key="3">
    <source>
        <dbReference type="ARBA" id="ARBA00023012"/>
    </source>
</evidence>